<dbReference type="SUPFAM" id="SSF103473">
    <property type="entry name" value="MFS general substrate transporter"/>
    <property type="match status" value="1"/>
</dbReference>
<dbReference type="Proteomes" id="UP001431572">
    <property type="component" value="Chromosome 1"/>
</dbReference>
<dbReference type="EMBL" id="CP128399">
    <property type="protein sequence ID" value="WJW66167.1"/>
    <property type="molecule type" value="Genomic_DNA"/>
</dbReference>
<feature type="region of interest" description="Disordered" evidence="1">
    <location>
        <begin position="1"/>
        <end position="23"/>
    </location>
</feature>
<evidence type="ECO:0000313" key="5">
    <source>
        <dbReference type="Proteomes" id="UP000521676"/>
    </source>
</evidence>
<keyword evidence="2" id="KW-0472">Membrane</keyword>
<dbReference type="Proteomes" id="UP000521676">
    <property type="component" value="Unassembled WGS sequence"/>
</dbReference>
<feature type="transmembrane region" description="Helical" evidence="2">
    <location>
        <begin position="163"/>
        <end position="183"/>
    </location>
</feature>
<evidence type="ECO:0000313" key="4">
    <source>
        <dbReference type="EMBL" id="WJW66167.1"/>
    </source>
</evidence>
<sequence>MSKYNEGKPENPATRTSISESESLKDKAFNTPLQRAELKRTFRLDVIAAILFSTYGVAIISFPAVLARKEGGSDFIISLVISAPAIGQLSTILWAHYTQQFPKMKVMVFLGSAARLSLALVFFAFQPWLFAVIMMICLTLELSISPAYEGIMQGVYPDSQRGIYMGMVRVISSIATVICAFLLGVILENSSFREVYPFVALLGFGSILVFSRIHYKEVKSTRPPVTLKAIIMLAGRDKKYGLFLRTVFIMVFFNLLAAAVYPLIMVDDLHVSNSFVGIMNALQSLVAILSYYFWGRFIDRHHPALILYITFILGALVIFIYMVAWNYLLLLPVALLTGIITAGADLANINNAIRFAEDKQDVPQYIALYSSLVGVRGVIAPFLATFLLFFMNARMVLLIAFIGITLGCINFYRVRKKLLDPTE</sequence>
<gene>
    <name evidence="3" type="ORF">HXX08_00185</name>
    <name evidence="4" type="ORF">OZ401_001956</name>
</gene>
<reference evidence="4" key="2">
    <citation type="journal article" date="2024" name="Nature">
        <title>Anoxygenic phototroph of the Chloroflexota uses a type I reaction centre.</title>
        <authorList>
            <person name="Tsuji J.M."/>
            <person name="Shaw N.A."/>
            <person name="Nagashima S."/>
            <person name="Venkiteswaran J.J."/>
            <person name="Schiff S.L."/>
            <person name="Watanabe T."/>
            <person name="Fukui M."/>
            <person name="Hanada S."/>
            <person name="Tank M."/>
            <person name="Neufeld J.D."/>
        </authorList>
    </citation>
    <scope>NUCLEOTIDE SEQUENCE</scope>
    <source>
        <strain evidence="4">L227-S17</strain>
    </source>
</reference>
<dbReference type="PANTHER" id="PTHR23526:SF2">
    <property type="entry name" value="MAJOR FACILITATOR SUPERFAMILY (MFS) PROFILE DOMAIN-CONTAINING PROTEIN"/>
    <property type="match status" value="1"/>
</dbReference>
<dbReference type="AlphaFoldDB" id="A0A8T7LZ89"/>
<protein>
    <submittedName>
        <fullName evidence="3">MFS transporter</fullName>
    </submittedName>
</protein>
<feature type="transmembrane region" description="Helical" evidence="2">
    <location>
        <begin position="242"/>
        <end position="263"/>
    </location>
</feature>
<accession>A0A8T7LZ89</accession>
<evidence type="ECO:0000313" key="3">
    <source>
        <dbReference type="EMBL" id="NWJ44271.1"/>
    </source>
</evidence>
<proteinExistence type="predicted"/>
<dbReference type="PANTHER" id="PTHR23526">
    <property type="entry name" value="INTEGRAL MEMBRANE TRANSPORT PROTEIN-RELATED"/>
    <property type="match status" value="1"/>
</dbReference>
<keyword evidence="6" id="KW-1185">Reference proteome</keyword>
<feature type="transmembrane region" description="Helical" evidence="2">
    <location>
        <begin position="44"/>
        <end position="63"/>
    </location>
</feature>
<organism evidence="3 5">
    <name type="scientific">Candidatus Chlorohelix allophototropha</name>
    <dbReference type="NCBI Taxonomy" id="3003348"/>
    <lineage>
        <taxon>Bacteria</taxon>
        <taxon>Bacillati</taxon>
        <taxon>Chloroflexota</taxon>
        <taxon>Chloroflexia</taxon>
        <taxon>Candidatus Chloroheliales</taxon>
        <taxon>Candidatus Chloroheliaceae</taxon>
        <taxon>Candidatus Chlorohelix</taxon>
    </lineage>
</organism>
<dbReference type="GO" id="GO:0022857">
    <property type="term" value="F:transmembrane transporter activity"/>
    <property type="evidence" value="ECO:0007669"/>
    <property type="project" value="InterPro"/>
</dbReference>
<name>A0A8T7LZ89_9CHLR</name>
<feature type="transmembrane region" description="Helical" evidence="2">
    <location>
        <begin position="365"/>
        <end position="389"/>
    </location>
</feature>
<feature type="transmembrane region" description="Helical" evidence="2">
    <location>
        <begin position="275"/>
        <end position="293"/>
    </location>
</feature>
<dbReference type="InterPro" id="IPR036259">
    <property type="entry name" value="MFS_trans_sf"/>
</dbReference>
<evidence type="ECO:0000256" key="2">
    <source>
        <dbReference type="SAM" id="Phobius"/>
    </source>
</evidence>
<evidence type="ECO:0000313" key="6">
    <source>
        <dbReference type="Proteomes" id="UP001431572"/>
    </source>
</evidence>
<reference evidence="3 5" key="1">
    <citation type="submission" date="2020-06" db="EMBL/GenBank/DDBJ databases">
        <title>Anoxygenic phototrophic Chloroflexota member uses a Type I reaction center.</title>
        <authorList>
            <person name="Tsuji J.M."/>
            <person name="Shaw N.A."/>
            <person name="Nagashima S."/>
            <person name="Venkiteswaran J."/>
            <person name="Schiff S.L."/>
            <person name="Hanada S."/>
            <person name="Tank M."/>
            <person name="Neufeld J.D."/>
        </authorList>
    </citation>
    <scope>NUCLEOTIDE SEQUENCE [LARGE SCALE GENOMIC DNA]</scope>
    <source>
        <strain evidence="3">L227-S17</strain>
    </source>
</reference>
<evidence type="ECO:0000256" key="1">
    <source>
        <dbReference type="SAM" id="MobiDB-lite"/>
    </source>
</evidence>
<feature type="transmembrane region" description="Helical" evidence="2">
    <location>
        <begin position="395"/>
        <end position="412"/>
    </location>
</feature>
<dbReference type="InterPro" id="IPR052528">
    <property type="entry name" value="Sugar_transport-like"/>
</dbReference>
<feature type="transmembrane region" description="Helical" evidence="2">
    <location>
        <begin position="305"/>
        <end position="324"/>
    </location>
</feature>
<keyword evidence="2" id="KW-1133">Transmembrane helix</keyword>
<feature type="transmembrane region" description="Helical" evidence="2">
    <location>
        <begin position="330"/>
        <end position="353"/>
    </location>
</feature>
<feature type="transmembrane region" description="Helical" evidence="2">
    <location>
        <begin position="75"/>
        <end position="94"/>
    </location>
</feature>
<dbReference type="InterPro" id="IPR011701">
    <property type="entry name" value="MFS"/>
</dbReference>
<keyword evidence="2" id="KW-0812">Transmembrane</keyword>
<dbReference type="Pfam" id="PF07690">
    <property type="entry name" value="MFS_1"/>
    <property type="match status" value="2"/>
</dbReference>
<dbReference type="RefSeq" id="WP_341468048.1">
    <property type="nucleotide sequence ID" value="NZ_CP128399.1"/>
</dbReference>
<dbReference type="EMBL" id="JACATZ010000001">
    <property type="protein sequence ID" value="NWJ44271.1"/>
    <property type="molecule type" value="Genomic_DNA"/>
</dbReference>
<dbReference type="Gene3D" id="1.20.1250.20">
    <property type="entry name" value="MFS general substrate transporter like domains"/>
    <property type="match status" value="2"/>
</dbReference>